<dbReference type="EMBL" id="OFTH01000047">
    <property type="protein sequence ID" value="SOZ72895.1"/>
    <property type="molecule type" value="Genomic_DNA"/>
</dbReference>
<evidence type="ECO:0000313" key="1">
    <source>
        <dbReference type="EMBL" id="SOZ72895.1"/>
    </source>
</evidence>
<reference evidence="1" key="1">
    <citation type="submission" date="2018-01" db="EMBL/GenBank/DDBJ databases">
        <authorList>
            <person name="Clerissi C."/>
        </authorList>
    </citation>
    <scope>NUCLEOTIDE SEQUENCE</scope>
    <source>
        <strain evidence="1">Cupriavidus taiwanensis STM 8556</strain>
    </source>
</reference>
<dbReference type="AlphaFoldDB" id="A0A375EC15"/>
<proteinExistence type="predicted"/>
<accession>A0A375EC15</accession>
<sequence length="43" mass="4643">MLSVGLLRAIVNVLSFTKNVIAYQATFSLITLSGSLCELAKKQ</sequence>
<organism evidence="1">
    <name type="scientific">Cupriavidus taiwanensis</name>
    <dbReference type="NCBI Taxonomy" id="164546"/>
    <lineage>
        <taxon>Bacteria</taxon>
        <taxon>Pseudomonadati</taxon>
        <taxon>Pseudomonadota</taxon>
        <taxon>Betaproteobacteria</taxon>
        <taxon>Burkholderiales</taxon>
        <taxon>Burkholderiaceae</taxon>
        <taxon>Cupriavidus</taxon>
    </lineage>
</organism>
<name>A0A375EC15_9BURK</name>
<dbReference type="Proteomes" id="UP000256952">
    <property type="component" value="Chromosome CBM2613_b"/>
</dbReference>
<gene>
    <name evidence="1" type="ORF">CBM2613_B50043</name>
</gene>
<comment type="caution">
    <text evidence="1">The sequence shown here is derived from an EMBL/GenBank/DDBJ whole genome shotgun (WGS) entry which is preliminary data.</text>
</comment>
<protein>
    <submittedName>
        <fullName evidence="1">Uncharacterized protein</fullName>
    </submittedName>
</protein>